<dbReference type="NCBIfam" id="TIGR04265">
    <property type="entry name" value="bac_cardiolipin"/>
    <property type="match status" value="1"/>
</dbReference>
<evidence type="ECO:0000256" key="7">
    <source>
        <dbReference type="ARBA" id="ARBA00022989"/>
    </source>
</evidence>
<keyword evidence="10 12" id="KW-0594">Phospholipid biosynthesis</keyword>
<dbReference type="GO" id="GO:0005886">
    <property type="term" value="C:plasma membrane"/>
    <property type="evidence" value="ECO:0007669"/>
    <property type="project" value="UniProtKB-SubCell"/>
</dbReference>
<evidence type="ECO:0000256" key="3">
    <source>
        <dbReference type="ARBA" id="ARBA00022516"/>
    </source>
</evidence>
<dbReference type="CDD" id="cd09158">
    <property type="entry name" value="PLDc_EcCLS_like_2"/>
    <property type="match status" value="1"/>
</dbReference>
<keyword evidence="4 12" id="KW-0808">Transferase</keyword>
<evidence type="ECO:0000256" key="8">
    <source>
        <dbReference type="ARBA" id="ARBA00023098"/>
    </source>
</evidence>
<keyword evidence="3 12" id="KW-0444">Lipid biosynthesis</keyword>
<comment type="subcellular location">
    <subcellularLocation>
        <location evidence="1 12">Cell membrane</location>
        <topology evidence="1 12">Multi-pass membrane protein</topology>
    </subcellularLocation>
</comment>
<evidence type="ECO:0000256" key="9">
    <source>
        <dbReference type="ARBA" id="ARBA00023136"/>
    </source>
</evidence>
<dbReference type="GO" id="GO:0008808">
    <property type="term" value="F:cardiolipin synthase activity"/>
    <property type="evidence" value="ECO:0007669"/>
    <property type="project" value="UniProtKB-UniRule"/>
</dbReference>
<keyword evidence="9 12" id="KW-0472">Membrane</keyword>
<feature type="active site" evidence="12">
    <location>
        <position position="409"/>
    </location>
</feature>
<feature type="transmembrane region" description="Helical" evidence="12">
    <location>
        <begin position="36"/>
        <end position="58"/>
    </location>
</feature>
<dbReference type="SUPFAM" id="SSF56024">
    <property type="entry name" value="Phospholipase D/nuclease"/>
    <property type="match status" value="2"/>
</dbReference>
<feature type="domain" description="PLD phosphodiesterase" evidence="13">
    <location>
        <begin position="219"/>
        <end position="246"/>
    </location>
</feature>
<dbReference type="AlphaFoldDB" id="A0A9X2BIX2"/>
<evidence type="ECO:0000256" key="6">
    <source>
        <dbReference type="ARBA" id="ARBA00022737"/>
    </source>
</evidence>
<evidence type="ECO:0000256" key="4">
    <source>
        <dbReference type="ARBA" id="ARBA00022679"/>
    </source>
</evidence>
<comment type="function">
    <text evidence="12">Catalyzes the reversible phosphatidyl group transfer from one phosphatidylglycerol molecule to another to form cardiolipin (CL) (diphosphatidylglycerol) and glycerol.</text>
</comment>
<feature type="active site" evidence="12">
    <location>
        <position position="231"/>
    </location>
</feature>
<dbReference type="PROSITE" id="PS50035">
    <property type="entry name" value="PLD"/>
    <property type="match status" value="2"/>
</dbReference>
<evidence type="ECO:0000256" key="10">
    <source>
        <dbReference type="ARBA" id="ARBA00023209"/>
    </source>
</evidence>
<evidence type="ECO:0000256" key="11">
    <source>
        <dbReference type="ARBA" id="ARBA00023264"/>
    </source>
</evidence>
<evidence type="ECO:0000256" key="12">
    <source>
        <dbReference type="HAMAP-Rule" id="MF_00190"/>
    </source>
</evidence>
<dbReference type="CDD" id="cd09152">
    <property type="entry name" value="PLDc_EcCLS_like_1"/>
    <property type="match status" value="1"/>
</dbReference>
<dbReference type="Pfam" id="PF13396">
    <property type="entry name" value="PLDc_N"/>
    <property type="match status" value="1"/>
</dbReference>
<feature type="domain" description="PLD phosphodiesterase" evidence="13">
    <location>
        <begin position="397"/>
        <end position="424"/>
    </location>
</feature>
<dbReference type="InterPro" id="IPR025202">
    <property type="entry name" value="PLD-like_dom"/>
</dbReference>
<dbReference type="Pfam" id="PF13091">
    <property type="entry name" value="PLDc_2"/>
    <property type="match status" value="2"/>
</dbReference>
<dbReference type="InterPro" id="IPR022924">
    <property type="entry name" value="Cardiolipin_synthase"/>
</dbReference>
<keyword evidence="5 12" id="KW-0812">Transmembrane</keyword>
<dbReference type="PANTHER" id="PTHR21248:SF22">
    <property type="entry name" value="PHOSPHOLIPASE D"/>
    <property type="match status" value="1"/>
</dbReference>
<dbReference type="GO" id="GO:0032049">
    <property type="term" value="P:cardiolipin biosynthetic process"/>
    <property type="evidence" value="ECO:0007669"/>
    <property type="project" value="UniProtKB-UniRule"/>
</dbReference>
<evidence type="ECO:0000313" key="14">
    <source>
        <dbReference type="EMBL" id="MCK6262897.1"/>
    </source>
</evidence>
<feature type="active site" evidence="12">
    <location>
        <position position="226"/>
    </location>
</feature>
<dbReference type="EC" id="2.7.8.-" evidence="12"/>
<dbReference type="InterPro" id="IPR001736">
    <property type="entry name" value="PLipase_D/transphosphatidylase"/>
</dbReference>
<reference evidence="14" key="1">
    <citation type="submission" date="2021-11" db="EMBL/GenBank/DDBJ databases">
        <title>Vibrio ZSDE26 sp. nov. and Vibrio ZSDZ34 sp. nov., isolated from coastal seawater in Qingdao.</title>
        <authorList>
            <person name="Zhang P."/>
        </authorList>
    </citation>
    <scope>NUCLEOTIDE SEQUENCE</scope>
    <source>
        <strain evidence="14">ZSDE26</strain>
    </source>
</reference>
<dbReference type="RefSeq" id="WP_248008006.1">
    <property type="nucleotide sequence ID" value="NZ_JAJHVV010000003.1"/>
</dbReference>
<feature type="active site" evidence="12">
    <location>
        <position position="402"/>
    </location>
</feature>
<evidence type="ECO:0000256" key="1">
    <source>
        <dbReference type="ARBA" id="ARBA00004651"/>
    </source>
</evidence>
<feature type="transmembrane region" description="Helical" evidence="12">
    <location>
        <begin position="6"/>
        <end position="29"/>
    </location>
</feature>
<organism evidence="14 15">
    <name type="scientific">Vibrio amylolyticus</name>
    <dbReference type="NCBI Taxonomy" id="2847292"/>
    <lineage>
        <taxon>Bacteria</taxon>
        <taxon>Pseudomonadati</taxon>
        <taxon>Pseudomonadota</taxon>
        <taxon>Gammaproteobacteria</taxon>
        <taxon>Vibrionales</taxon>
        <taxon>Vibrionaceae</taxon>
        <taxon>Vibrio</taxon>
    </lineage>
</organism>
<dbReference type="InterPro" id="IPR027379">
    <property type="entry name" value="CLS_N"/>
</dbReference>
<dbReference type="InterPro" id="IPR030840">
    <property type="entry name" value="CL_synthase_A"/>
</dbReference>
<sequence>MDKFYHFLTLVSIGLYWFLVAGVTLRIVLKRRAVSVSLAWLMIIYIVPVVGVGCYFLFGELNLGRKRAERAREMFGPFQQWFRQLNHCQAHIPDALGGHISKIDDLCNNRMSIPALSGNSLSLQNSTDEILRSIIQDIEKAEHSISMVFYIWHPGGLADSVASALIQASKRGVKVKLLLDSAGSPRFFRSSWYQMMKNSGIEVVQALEVSPWRIFLRRLDLRQHRKIIVIDDAIAYTGSMNLVDPAYFKQNSDVGQWIDIMVRITGPTVNVLSAIHSWDWEVETGQRHLPKLPECQIDPSEQQHPIQVVPSGPGMPENLILQVLALAMHQANHSVKITTPYFVPSNDLLETIKLTAQRGVAVDIIIPHKNDSLMVKWASRAFYGDLLSAGVKIHEFHGGLLHTKSVVIDDHFCLVGTVNMDMRSLWLNFEVTLAVEDQAFTQEMLWLQQQYIDQSYPVNKEQWKSRPIRHRFLERAFFLFNPLL</sequence>
<comment type="similarity">
    <text evidence="12">Belongs to the phospholipase D family. Cardiolipin synthase subfamily. ClsA sub-subfamily.</text>
</comment>
<name>A0A9X2BIX2_9VIBR</name>
<dbReference type="Gene3D" id="3.30.870.10">
    <property type="entry name" value="Endonuclease Chain A"/>
    <property type="match status" value="2"/>
</dbReference>
<evidence type="ECO:0000256" key="2">
    <source>
        <dbReference type="ARBA" id="ARBA00022475"/>
    </source>
</evidence>
<dbReference type="SMART" id="SM00155">
    <property type="entry name" value="PLDc"/>
    <property type="match status" value="2"/>
</dbReference>
<dbReference type="PANTHER" id="PTHR21248">
    <property type="entry name" value="CARDIOLIPIN SYNTHASE"/>
    <property type="match status" value="1"/>
</dbReference>
<keyword evidence="6" id="KW-0677">Repeat</keyword>
<comment type="caution">
    <text evidence="14">The sequence shown here is derived from an EMBL/GenBank/DDBJ whole genome shotgun (WGS) entry which is preliminary data.</text>
</comment>
<evidence type="ECO:0000259" key="13">
    <source>
        <dbReference type="PROSITE" id="PS50035"/>
    </source>
</evidence>
<accession>A0A9X2BIX2</accession>
<keyword evidence="15" id="KW-1185">Reference proteome</keyword>
<evidence type="ECO:0000313" key="15">
    <source>
        <dbReference type="Proteomes" id="UP001139559"/>
    </source>
</evidence>
<keyword evidence="7 12" id="KW-1133">Transmembrane helix</keyword>
<gene>
    <name evidence="14" type="primary">cls</name>
    <name evidence="12" type="synonym">clsA</name>
    <name evidence="14" type="ORF">KP803_06350</name>
</gene>
<keyword evidence="2 12" id="KW-1003">Cell membrane</keyword>
<dbReference type="HAMAP" id="MF_00190">
    <property type="entry name" value="Cardiolipin_synth_ClsA"/>
    <property type="match status" value="1"/>
</dbReference>
<evidence type="ECO:0000256" key="5">
    <source>
        <dbReference type="ARBA" id="ARBA00022692"/>
    </source>
</evidence>
<protein>
    <recommendedName>
        <fullName evidence="12">Cardiolipin synthase A</fullName>
        <shortName evidence="12">CL synthase</shortName>
        <ecNumber evidence="12">2.7.8.-</ecNumber>
    </recommendedName>
</protein>
<comment type="catalytic activity">
    <reaction evidence="12">
        <text>2 a 1,2-diacyl-sn-glycero-3-phospho-(1'-sn-glycerol) = a cardiolipin + glycerol</text>
        <dbReference type="Rhea" id="RHEA:31451"/>
        <dbReference type="ChEBI" id="CHEBI:17754"/>
        <dbReference type="ChEBI" id="CHEBI:62237"/>
        <dbReference type="ChEBI" id="CHEBI:64716"/>
    </reaction>
</comment>
<dbReference type="EMBL" id="JAJHVV010000003">
    <property type="protein sequence ID" value="MCK6262897.1"/>
    <property type="molecule type" value="Genomic_DNA"/>
</dbReference>
<keyword evidence="11 12" id="KW-1208">Phospholipid metabolism</keyword>
<feature type="active site" evidence="12">
    <location>
        <position position="224"/>
    </location>
</feature>
<proteinExistence type="inferred from homology"/>
<dbReference type="Proteomes" id="UP001139559">
    <property type="component" value="Unassembled WGS sequence"/>
</dbReference>
<feature type="active site" evidence="12">
    <location>
        <position position="404"/>
    </location>
</feature>
<keyword evidence="8 12" id="KW-0443">Lipid metabolism</keyword>